<evidence type="ECO:0000313" key="2">
    <source>
        <dbReference type="Proteomes" id="UP000321328"/>
    </source>
</evidence>
<gene>
    <name evidence="1" type="ORF">PA7_28620</name>
</gene>
<proteinExistence type="predicted"/>
<dbReference type="STRING" id="1123024.GCA_000423625_04206"/>
<sequence length="80" mass="8463">MSRPVACRVLGCRWDFRAAGDTVMWTCARGCGGGGRACTAGAEEAQRLVRQLDRGRPGPPLGLLALLGGIVHRPRSGFRG</sequence>
<dbReference type="AlphaFoldDB" id="A0A511D2K8"/>
<dbReference type="Proteomes" id="UP000321328">
    <property type="component" value="Unassembled WGS sequence"/>
</dbReference>
<dbReference type="EMBL" id="BJVI01000030">
    <property type="protein sequence ID" value="GEL19025.1"/>
    <property type="molecule type" value="Genomic_DNA"/>
</dbReference>
<keyword evidence="2" id="KW-1185">Reference proteome</keyword>
<dbReference type="RefSeq" id="WP_147201127.1">
    <property type="nucleotide sequence ID" value="NZ_AUII01000027.1"/>
</dbReference>
<protein>
    <submittedName>
        <fullName evidence="1">Uncharacterized protein</fullName>
    </submittedName>
</protein>
<accession>A0A511D2K8</accession>
<reference evidence="1 2" key="1">
    <citation type="submission" date="2019-07" db="EMBL/GenBank/DDBJ databases">
        <title>Whole genome shotgun sequence of Pseudonocardia asaccharolytica NBRC 16224.</title>
        <authorList>
            <person name="Hosoyama A."/>
            <person name="Uohara A."/>
            <person name="Ohji S."/>
            <person name="Ichikawa N."/>
        </authorList>
    </citation>
    <scope>NUCLEOTIDE SEQUENCE [LARGE SCALE GENOMIC DNA]</scope>
    <source>
        <strain evidence="1 2">NBRC 16224</strain>
    </source>
</reference>
<evidence type="ECO:0000313" key="1">
    <source>
        <dbReference type="EMBL" id="GEL19025.1"/>
    </source>
</evidence>
<comment type="caution">
    <text evidence="1">The sequence shown here is derived from an EMBL/GenBank/DDBJ whole genome shotgun (WGS) entry which is preliminary data.</text>
</comment>
<organism evidence="1 2">
    <name type="scientific">Pseudonocardia asaccharolytica DSM 44247 = NBRC 16224</name>
    <dbReference type="NCBI Taxonomy" id="1123024"/>
    <lineage>
        <taxon>Bacteria</taxon>
        <taxon>Bacillati</taxon>
        <taxon>Actinomycetota</taxon>
        <taxon>Actinomycetes</taxon>
        <taxon>Pseudonocardiales</taxon>
        <taxon>Pseudonocardiaceae</taxon>
        <taxon>Pseudonocardia</taxon>
    </lineage>
</organism>
<name>A0A511D2K8_9PSEU</name>